<dbReference type="GO" id="GO:0043565">
    <property type="term" value="F:sequence-specific DNA binding"/>
    <property type="evidence" value="ECO:0007669"/>
    <property type="project" value="InterPro"/>
</dbReference>
<evidence type="ECO:0000259" key="5">
    <source>
        <dbReference type="PROSITE" id="PS01124"/>
    </source>
</evidence>
<dbReference type="PROSITE" id="PS01124">
    <property type="entry name" value="HTH_ARAC_FAMILY_2"/>
    <property type="match status" value="1"/>
</dbReference>
<dbReference type="AlphaFoldDB" id="A0A4R4WQJ2"/>
<keyword evidence="2" id="KW-0238">DNA-binding</keyword>
<proteinExistence type="predicted"/>
<evidence type="ECO:0000256" key="2">
    <source>
        <dbReference type="ARBA" id="ARBA00023125"/>
    </source>
</evidence>
<name>A0A4R4WQJ2_9ACTN</name>
<dbReference type="OrthoDB" id="161473at2"/>
<dbReference type="SUPFAM" id="SSF46689">
    <property type="entry name" value="Homeodomain-like"/>
    <property type="match status" value="1"/>
</dbReference>
<gene>
    <name evidence="6" type="ORF">E1218_23190</name>
</gene>
<dbReference type="InterPro" id="IPR050204">
    <property type="entry name" value="AraC_XylS_family_regulators"/>
</dbReference>
<organism evidence="6 7">
    <name type="scientific">Kribbella turkmenica</name>
    <dbReference type="NCBI Taxonomy" id="2530375"/>
    <lineage>
        <taxon>Bacteria</taxon>
        <taxon>Bacillati</taxon>
        <taxon>Actinomycetota</taxon>
        <taxon>Actinomycetes</taxon>
        <taxon>Propionibacteriales</taxon>
        <taxon>Kribbellaceae</taxon>
        <taxon>Kribbella</taxon>
    </lineage>
</organism>
<dbReference type="InterPro" id="IPR009057">
    <property type="entry name" value="Homeodomain-like_sf"/>
</dbReference>
<reference evidence="6 7" key="1">
    <citation type="submission" date="2019-02" db="EMBL/GenBank/DDBJ databases">
        <title>Draft genome sequences of novel Actinobacteria.</title>
        <authorList>
            <person name="Sahin N."/>
            <person name="Ay H."/>
            <person name="Saygin H."/>
        </authorList>
    </citation>
    <scope>NUCLEOTIDE SEQUENCE [LARGE SCALE GENOMIC DNA]</scope>
    <source>
        <strain evidence="6 7">16K104</strain>
    </source>
</reference>
<evidence type="ECO:0000256" key="3">
    <source>
        <dbReference type="ARBA" id="ARBA00023163"/>
    </source>
</evidence>
<sequence>MIPPGSRDHSPVKRNQNPLRTPGPDVHTHHMAHPATFRRGAADRKSGQARYPRARDDGVMGTDVFGEFLGALTGALDDVGVDGEELARRVGSSRFQLDRLVAAAAGEPPARLRRRVLRERTAYRLLTTTSSILDTAVEAGYGSHESFTRAFSRAYGRAPAAWRRQPSRIPLGAPGNVHFHPPAGIRAPAREKVRPMDVLTRMVEHHVWLAGELMTRAATLPDERLDAPIELSVEGVGDNPTVRRLLARPHAADRSTGRRGLHRPRQAATPSAG</sequence>
<evidence type="ECO:0000256" key="1">
    <source>
        <dbReference type="ARBA" id="ARBA00023015"/>
    </source>
</evidence>
<dbReference type="PANTHER" id="PTHR46796:SF7">
    <property type="entry name" value="ARAC FAMILY TRANSCRIPTIONAL REGULATOR"/>
    <property type="match status" value="1"/>
</dbReference>
<evidence type="ECO:0000313" key="6">
    <source>
        <dbReference type="EMBL" id="TDD19994.1"/>
    </source>
</evidence>
<feature type="region of interest" description="Disordered" evidence="4">
    <location>
        <begin position="247"/>
        <end position="273"/>
    </location>
</feature>
<feature type="domain" description="HTH araC/xylS-type" evidence="5">
    <location>
        <begin position="66"/>
        <end position="165"/>
    </location>
</feature>
<accession>A0A4R4WQJ2</accession>
<comment type="caution">
    <text evidence="6">The sequence shown here is derived from an EMBL/GenBank/DDBJ whole genome shotgun (WGS) entry which is preliminary data.</text>
</comment>
<protein>
    <submittedName>
        <fullName evidence="6">AraC family transcriptional regulator</fullName>
    </submittedName>
</protein>
<keyword evidence="3" id="KW-0804">Transcription</keyword>
<dbReference type="EMBL" id="SMKR01000108">
    <property type="protein sequence ID" value="TDD19994.1"/>
    <property type="molecule type" value="Genomic_DNA"/>
</dbReference>
<dbReference type="SMART" id="SM00342">
    <property type="entry name" value="HTH_ARAC"/>
    <property type="match status" value="1"/>
</dbReference>
<keyword evidence="1" id="KW-0805">Transcription regulation</keyword>
<dbReference type="Gene3D" id="1.10.10.60">
    <property type="entry name" value="Homeodomain-like"/>
    <property type="match status" value="1"/>
</dbReference>
<dbReference type="Pfam" id="PF12833">
    <property type="entry name" value="HTH_18"/>
    <property type="match status" value="1"/>
</dbReference>
<dbReference type="PANTHER" id="PTHR46796">
    <property type="entry name" value="HTH-TYPE TRANSCRIPTIONAL ACTIVATOR RHAS-RELATED"/>
    <property type="match status" value="1"/>
</dbReference>
<dbReference type="Proteomes" id="UP000295172">
    <property type="component" value="Unassembled WGS sequence"/>
</dbReference>
<evidence type="ECO:0000313" key="7">
    <source>
        <dbReference type="Proteomes" id="UP000295172"/>
    </source>
</evidence>
<keyword evidence="7" id="KW-1185">Reference proteome</keyword>
<dbReference type="InterPro" id="IPR018060">
    <property type="entry name" value="HTH_AraC"/>
</dbReference>
<dbReference type="GO" id="GO:0003700">
    <property type="term" value="F:DNA-binding transcription factor activity"/>
    <property type="evidence" value="ECO:0007669"/>
    <property type="project" value="InterPro"/>
</dbReference>
<feature type="compositionally biased region" description="Basic and acidic residues" evidence="4">
    <location>
        <begin position="1"/>
        <end position="11"/>
    </location>
</feature>
<feature type="region of interest" description="Disordered" evidence="4">
    <location>
        <begin position="1"/>
        <end position="55"/>
    </location>
</feature>
<evidence type="ECO:0000256" key="4">
    <source>
        <dbReference type="SAM" id="MobiDB-lite"/>
    </source>
</evidence>